<dbReference type="InterPro" id="IPR025645">
    <property type="entry name" value="DUF4349"/>
</dbReference>
<evidence type="ECO:0000256" key="2">
    <source>
        <dbReference type="SAM" id="Phobius"/>
    </source>
</evidence>
<accession>A0ABV9N8A6</accession>
<feature type="domain" description="DUF4349" evidence="3">
    <location>
        <begin position="59"/>
        <end position="263"/>
    </location>
</feature>
<keyword evidence="5" id="KW-1185">Reference proteome</keyword>
<sequence>MKFLISVLLLTLPLMCSKNSGSEDHTYASESSIAGAESLKYQQVDVLDESSSNYKVKEQKLIKESFLRFETQDLDQTYNKIMALVLNNNGFVQDDATNKGYNQLTRRLIMRVPSNRFLNIIDSISAQVRYFEVKQITSSDVTEEFIDIEARLKAKQALELRYLELLNKANNVKDVIEIEKELSTIREEIEAKQGRLNYLQNKVALSTITIEFFKTNVESSITVSYGQKMWNAIKSGFNGLSFFFLGILHIWPFIIILIIVLFVLKKWIKRSNRKA</sequence>
<gene>
    <name evidence="4" type="ORF">ACFO5O_10855</name>
</gene>
<name>A0ABV9N8A6_9FLAO</name>
<dbReference type="Proteomes" id="UP001595953">
    <property type="component" value="Unassembled WGS sequence"/>
</dbReference>
<organism evidence="4 5">
    <name type="scientific">Geojedonia litorea</name>
    <dbReference type="NCBI Taxonomy" id="1268269"/>
    <lineage>
        <taxon>Bacteria</taxon>
        <taxon>Pseudomonadati</taxon>
        <taxon>Bacteroidota</taxon>
        <taxon>Flavobacteriia</taxon>
        <taxon>Flavobacteriales</taxon>
        <taxon>Flavobacteriaceae</taxon>
        <taxon>Geojedonia</taxon>
    </lineage>
</organism>
<protein>
    <submittedName>
        <fullName evidence="4">DUF4349 domain-containing protein</fullName>
    </submittedName>
</protein>
<keyword evidence="1" id="KW-0175">Coiled coil</keyword>
<feature type="transmembrane region" description="Helical" evidence="2">
    <location>
        <begin position="242"/>
        <end position="264"/>
    </location>
</feature>
<evidence type="ECO:0000259" key="3">
    <source>
        <dbReference type="Pfam" id="PF14257"/>
    </source>
</evidence>
<keyword evidence="2" id="KW-0812">Transmembrane</keyword>
<dbReference type="Pfam" id="PF14257">
    <property type="entry name" value="DUF4349"/>
    <property type="match status" value="1"/>
</dbReference>
<reference evidence="5" key="1">
    <citation type="journal article" date="2019" name="Int. J. Syst. Evol. Microbiol.">
        <title>The Global Catalogue of Microorganisms (GCM) 10K type strain sequencing project: providing services to taxonomists for standard genome sequencing and annotation.</title>
        <authorList>
            <consortium name="The Broad Institute Genomics Platform"/>
            <consortium name="The Broad Institute Genome Sequencing Center for Infectious Disease"/>
            <person name="Wu L."/>
            <person name="Ma J."/>
        </authorList>
    </citation>
    <scope>NUCLEOTIDE SEQUENCE [LARGE SCALE GENOMIC DNA]</scope>
    <source>
        <strain evidence="5">CCUG 63682</strain>
    </source>
</reference>
<comment type="caution">
    <text evidence="4">The sequence shown here is derived from an EMBL/GenBank/DDBJ whole genome shotgun (WGS) entry which is preliminary data.</text>
</comment>
<dbReference type="EMBL" id="JBHSGP010000014">
    <property type="protein sequence ID" value="MFC4722823.1"/>
    <property type="molecule type" value="Genomic_DNA"/>
</dbReference>
<proteinExistence type="predicted"/>
<evidence type="ECO:0000313" key="4">
    <source>
        <dbReference type="EMBL" id="MFC4722823.1"/>
    </source>
</evidence>
<feature type="coiled-coil region" evidence="1">
    <location>
        <begin position="175"/>
        <end position="202"/>
    </location>
</feature>
<keyword evidence="2" id="KW-0472">Membrane</keyword>
<evidence type="ECO:0000313" key="5">
    <source>
        <dbReference type="Proteomes" id="UP001595953"/>
    </source>
</evidence>
<dbReference type="RefSeq" id="WP_387963665.1">
    <property type="nucleotide sequence ID" value="NZ_JBHSGP010000014.1"/>
</dbReference>
<evidence type="ECO:0000256" key="1">
    <source>
        <dbReference type="SAM" id="Coils"/>
    </source>
</evidence>
<keyword evidence="2" id="KW-1133">Transmembrane helix</keyword>